<dbReference type="InterPro" id="IPR028082">
    <property type="entry name" value="Peripla_BP_I"/>
</dbReference>
<dbReference type="Pfam" id="PF13407">
    <property type="entry name" value="Peripla_BP_4"/>
    <property type="match status" value="1"/>
</dbReference>
<feature type="signal peptide" evidence="4">
    <location>
        <begin position="1"/>
        <end position="21"/>
    </location>
</feature>
<feature type="chain" id="PRO_5037596644" evidence="4">
    <location>
        <begin position="22"/>
        <end position="322"/>
    </location>
</feature>
<feature type="domain" description="Periplasmic binding protein" evidence="5">
    <location>
        <begin position="27"/>
        <end position="288"/>
    </location>
</feature>
<name>A0A934V045_9PROT</name>
<keyword evidence="7" id="KW-1185">Reference proteome</keyword>
<dbReference type="PANTHER" id="PTHR46847:SF1">
    <property type="entry name" value="D-ALLOSE-BINDING PERIPLASMIC PROTEIN-RELATED"/>
    <property type="match status" value="1"/>
</dbReference>
<organism evidence="6 7">
    <name type="scientific">Rhodovibrio salinarum</name>
    <dbReference type="NCBI Taxonomy" id="1087"/>
    <lineage>
        <taxon>Bacteria</taxon>
        <taxon>Pseudomonadati</taxon>
        <taxon>Pseudomonadota</taxon>
        <taxon>Alphaproteobacteria</taxon>
        <taxon>Rhodospirillales</taxon>
        <taxon>Rhodovibrionaceae</taxon>
        <taxon>Rhodovibrio</taxon>
    </lineage>
</organism>
<dbReference type="InterPro" id="IPR025997">
    <property type="entry name" value="SBP_2_dom"/>
</dbReference>
<dbReference type="Gene3D" id="3.40.50.2300">
    <property type="match status" value="2"/>
</dbReference>
<dbReference type="RefSeq" id="WP_027288241.1">
    <property type="nucleotide sequence ID" value="NZ_NRRE01000022.1"/>
</dbReference>
<protein>
    <submittedName>
        <fullName evidence="6">Sugar ABC transporter substrate-binding protein</fullName>
    </submittedName>
</protein>
<reference evidence="6" key="1">
    <citation type="submission" date="2017-08" db="EMBL/GenBank/DDBJ databases">
        <authorList>
            <person name="Imhoff J.F."/>
            <person name="Rahn T."/>
            <person name="Kuenzel S."/>
            <person name="Neulinger S.C."/>
        </authorList>
    </citation>
    <scope>NUCLEOTIDE SEQUENCE</scope>
    <source>
        <strain evidence="6">DSM 9154</strain>
    </source>
</reference>
<proteinExistence type="inferred from homology"/>
<comment type="caution">
    <text evidence="6">The sequence shown here is derived from an EMBL/GenBank/DDBJ whole genome shotgun (WGS) entry which is preliminary data.</text>
</comment>
<dbReference type="AlphaFoldDB" id="A0A934V045"/>
<keyword evidence="3 4" id="KW-0732">Signal</keyword>
<evidence type="ECO:0000256" key="1">
    <source>
        <dbReference type="ARBA" id="ARBA00004196"/>
    </source>
</evidence>
<evidence type="ECO:0000256" key="4">
    <source>
        <dbReference type="SAM" id="SignalP"/>
    </source>
</evidence>
<evidence type="ECO:0000256" key="2">
    <source>
        <dbReference type="ARBA" id="ARBA00007639"/>
    </source>
</evidence>
<evidence type="ECO:0000313" key="7">
    <source>
        <dbReference type="Proteomes" id="UP000778970"/>
    </source>
</evidence>
<gene>
    <name evidence="6" type="ORF">CKO21_08115</name>
</gene>
<evidence type="ECO:0000256" key="3">
    <source>
        <dbReference type="ARBA" id="ARBA00022729"/>
    </source>
</evidence>
<evidence type="ECO:0000259" key="5">
    <source>
        <dbReference type="Pfam" id="PF13407"/>
    </source>
</evidence>
<dbReference type="SUPFAM" id="SSF53822">
    <property type="entry name" value="Periplasmic binding protein-like I"/>
    <property type="match status" value="1"/>
</dbReference>
<reference evidence="6" key="2">
    <citation type="journal article" date="2020" name="Microorganisms">
        <title>Osmotic Adaptation and Compatible Solute Biosynthesis of Phototrophic Bacteria as Revealed from Genome Analyses.</title>
        <authorList>
            <person name="Imhoff J.F."/>
            <person name="Rahn T."/>
            <person name="Kunzel S."/>
            <person name="Keller A."/>
            <person name="Neulinger S.C."/>
        </authorList>
    </citation>
    <scope>NUCLEOTIDE SEQUENCE</scope>
    <source>
        <strain evidence="6">DSM 9154</strain>
    </source>
</reference>
<dbReference type="GO" id="GO:0030246">
    <property type="term" value="F:carbohydrate binding"/>
    <property type="evidence" value="ECO:0007669"/>
    <property type="project" value="UniProtKB-ARBA"/>
</dbReference>
<dbReference type="PANTHER" id="PTHR46847">
    <property type="entry name" value="D-ALLOSE-BINDING PERIPLASMIC PROTEIN-RELATED"/>
    <property type="match status" value="1"/>
</dbReference>
<dbReference type="EMBL" id="NRRE01000022">
    <property type="protein sequence ID" value="MBK1697211.1"/>
    <property type="molecule type" value="Genomic_DNA"/>
</dbReference>
<comment type="similarity">
    <text evidence="2">Belongs to the bacterial solute-binding protein 2 family.</text>
</comment>
<dbReference type="Proteomes" id="UP000778970">
    <property type="component" value="Unassembled WGS sequence"/>
</dbReference>
<comment type="subcellular location">
    <subcellularLocation>
        <location evidence="1">Cell envelope</location>
    </subcellularLocation>
</comment>
<evidence type="ECO:0000313" key="6">
    <source>
        <dbReference type="EMBL" id="MBK1697211.1"/>
    </source>
</evidence>
<sequence length="322" mass="33767">MRRALLAAAAIIGLAVGTAHADDQTMFGAVLKTPANPHWGAMTEGIKAAGEQHGIDIIVSTVENESAAEQQLNNCQSMLLREPDALLVGAINSNILLPCLKSATEQGIPIADLDFNLNREITKEAGVDVTFTVGAPGRATGKAAAEFLANRLGADASGSVLVLRGLPGNSVSIARTKGFESRLSEVAPNLKIADTLHGDWDRGKSANITNDILLRTPDLVAVFAANDTMALGATESAIAAGRGDIETIGVDGSSSAIKSIRSGRLTASVATFPYLVGKTAVDVLEKVVREDAQVDDYQHTEMLVLTQDVLETGENPLLDYIQ</sequence>
<dbReference type="GO" id="GO:0030313">
    <property type="term" value="C:cell envelope"/>
    <property type="evidence" value="ECO:0007669"/>
    <property type="project" value="UniProtKB-SubCell"/>
</dbReference>
<accession>A0A934V045</accession>